<keyword evidence="1" id="KW-0677">Repeat</keyword>
<evidence type="ECO:0000256" key="2">
    <source>
        <dbReference type="PROSITE-ProRule" id="PRU00708"/>
    </source>
</evidence>
<protein>
    <recommendedName>
        <fullName evidence="5">Pentatricopeptide repeat-containing protein</fullName>
    </recommendedName>
</protein>
<dbReference type="PROSITE" id="PS51375">
    <property type="entry name" value="PPR"/>
    <property type="match status" value="6"/>
</dbReference>
<organism evidence="3 4">
    <name type="scientific">Lithospermum erythrorhizon</name>
    <name type="common">Purple gromwell</name>
    <name type="synonym">Lithospermum officinale var. erythrorhizon</name>
    <dbReference type="NCBI Taxonomy" id="34254"/>
    <lineage>
        <taxon>Eukaryota</taxon>
        <taxon>Viridiplantae</taxon>
        <taxon>Streptophyta</taxon>
        <taxon>Embryophyta</taxon>
        <taxon>Tracheophyta</taxon>
        <taxon>Spermatophyta</taxon>
        <taxon>Magnoliopsida</taxon>
        <taxon>eudicotyledons</taxon>
        <taxon>Gunneridae</taxon>
        <taxon>Pentapetalae</taxon>
        <taxon>asterids</taxon>
        <taxon>lamiids</taxon>
        <taxon>Boraginales</taxon>
        <taxon>Boraginaceae</taxon>
        <taxon>Boraginoideae</taxon>
        <taxon>Lithospermeae</taxon>
        <taxon>Lithospermum</taxon>
    </lineage>
</organism>
<feature type="repeat" description="PPR" evidence="2">
    <location>
        <begin position="118"/>
        <end position="152"/>
    </location>
</feature>
<dbReference type="NCBIfam" id="TIGR00756">
    <property type="entry name" value="PPR"/>
    <property type="match status" value="7"/>
</dbReference>
<proteinExistence type="predicted"/>
<dbReference type="EMBL" id="BAABME010000011">
    <property type="protein sequence ID" value="GAA0138417.1"/>
    <property type="molecule type" value="Genomic_DNA"/>
</dbReference>
<dbReference type="FunFam" id="1.25.40.10:FF:000144">
    <property type="entry name" value="Pentatricopeptide repeat-containing protein, mitochondrial"/>
    <property type="match status" value="1"/>
</dbReference>
<dbReference type="GO" id="GO:0003723">
    <property type="term" value="F:RNA binding"/>
    <property type="evidence" value="ECO:0007669"/>
    <property type="project" value="InterPro"/>
</dbReference>
<evidence type="ECO:0000256" key="1">
    <source>
        <dbReference type="ARBA" id="ARBA00022737"/>
    </source>
</evidence>
<dbReference type="Pfam" id="PF13041">
    <property type="entry name" value="PPR_2"/>
    <property type="match status" value="3"/>
</dbReference>
<dbReference type="AlphaFoldDB" id="A0AAV3NL23"/>
<evidence type="ECO:0008006" key="5">
    <source>
        <dbReference type="Google" id="ProtNLM"/>
    </source>
</evidence>
<dbReference type="InterPro" id="IPR046848">
    <property type="entry name" value="E_motif"/>
</dbReference>
<dbReference type="PANTHER" id="PTHR47926:SF498">
    <property type="entry name" value="PENTATRICOPEPTIDE REPEAT-CONTAINING PROTEIN"/>
    <property type="match status" value="1"/>
</dbReference>
<evidence type="ECO:0000313" key="4">
    <source>
        <dbReference type="Proteomes" id="UP001454036"/>
    </source>
</evidence>
<dbReference type="SUPFAM" id="SSF48452">
    <property type="entry name" value="TPR-like"/>
    <property type="match status" value="1"/>
</dbReference>
<feature type="repeat" description="PPR" evidence="2">
    <location>
        <begin position="217"/>
        <end position="251"/>
    </location>
</feature>
<dbReference type="GO" id="GO:0009451">
    <property type="term" value="P:RNA modification"/>
    <property type="evidence" value="ECO:0007669"/>
    <property type="project" value="InterPro"/>
</dbReference>
<dbReference type="InterPro" id="IPR046960">
    <property type="entry name" value="PPR_At4g14850-like_plant"/>
</dbReference>
<evidence type="ECO:0000313" key="3">
    <source>
        <dbReference type="EMBL" id="GAA0138417.1"/>
    </source>
</evidence>
<comment type="caution">
    <text evidence="3">The sequence shown here is derived from an EMBL/GenBank/DDBJ whole genome shotgun (WGS) entry which is preliminary data.</text>
</comment>
<dbReference type="Gene3D" id="1.25.40.10">
    <property type="entry name" value="Tetratricopeptide repeat domain"/>
    <property type="match status" value="4"/>
</dbReference>
<feature type="repeat" description="PPR" evidence="2">
    <location>
        <begin position="318"/>
        <end position="352"/>
    </location>
</feature>
<feature type="repeat" description="PPR" evidence="2">
    <location>
        <begin position="396"/>
        <end position="426"/>
    </location>
</feature>
<feature type="repeat" description="PPR" evidence="2">
    <location>
        <begin position="498"/>
        <end position="532"/>
    </location>
</feature>
<accession>A0AAV3NL23</accession>
<gene>
    <name evidence="3" type="ORF">LIER_00169</name>
</gene>
<feature type="repeat" description="PPR" evidence="2">
    <location>
        <begin position="427"/>
        <end position="461"/>
    </location>
</feature>
<dbReference type="InterPro" id="IPR002885">
    <property type="entry name" value="PPR_rpt"/>
</dbReference>
<dbReference type="FunFam" id="1.25.40.10:FF:000627">
    <property type="entry name" value="Pentatricopeptide repeat-containing protein"/>
    <property type="match status" value="1"/>
</dbReference>
<sequence>MAICKKCLKIRNGPHNRPSHLTTKHISCLKKCQNELKSNPQHIVYMKIRSLGSCIASLQSFAQQSNLKSGKQLHAYMLKHGQFSSSPQSTTSLVNMYSKCNSIKNALNVFTVSPHGKNVFCYNAIIAGLIKNGFPKQCLEFFYEMRVNGVIPDKFTVPCVVKACLDSLEMRKIHGLLLKLGLAYDLFVGSALVHSCLKFGLIDEALQVFCELPEHSDAVIWNALVHGFSENGEFLTAVRVFGSMMDDGIMPTRFSITGILSALGMLEDVYNGRIVHCLAIKVGCDNGIAVLNSLIDMYGKGKFVSEALEIFDGMVERDIFSWNSIIGVHEQCGDHEFTLRLFERMLRQGIIPDLITVTSVLPSCARLAALRQGEEIHGYMIVNGWMGNAEDRMFDDTFIDNAIMDMYAKCGSMREARALFDEMSYNDVASWNIMIMGYGMHGHGKEALDVFYHMCEAGVMPNDITFVGVLSACSHAGLLKQGQDFLSEMQPIYGISPAIEHYTSVIDMLGRAGKLEEALELLSTMPIKDNSVVWRAFLAACQLHNNPDLAEIAAKRVLELEPEHCGSYVILSNIYGARGRYEDVRDVRHSMRQQNVKKTPGCSWIELSNGVHVFVTSDKNHPEEDLIYAGLRTLINCMGEDGFTLDTILETW</sequence>
<dbReference type="PANTHER" id="PTHR47926">
    <property type="entry name" value="PENTATRICOPEPTIDE REPEAT-CONTAINING PROTEIN"/>
    <property type="match status" value="1"/>
</dbReference>
<dbReference type="InterPro" id="IPR011990">
    <property type="entry name" value="TPR-like_helical_dom_sf"/>
</dbReference>
<dbReference type="FunFam" id="1.25.40.10:FF:000366">
    <property type="entry name" value="Pentatricopeptide (PPR) repeat-containing protein"/>
    <property type="match status" value="1"/>
</dbReference>
<dbReference type="Pfam" id="PF20431">
    <property type="entry name" value="E_motif"/>
    <property type="match status" value="1"/>
</dbReference>
<keyword evidence="4" id="KW-1185">Reference proteome</keyword>
<dbReference type="Pfam" id="PF01535">
    <property type="entry name" value="PPR"/>
    <property type="match status" value="4"/>
</dbReference>
<reference evidence="3 4" key="1">
    <citation type="submission" date="2024-01" db="EMBL/GenBank/DDBJ databases">
        <title>The complete chloroplast genome sequence of Lithospermum erythrorhizon: insights into the phylogenetic relationship among Boraginaceae species and the maternal lineages of purple gromwells.</title>
        <authorList>
            <person name="Okada T."/>
            <person name="Watanabe K."/>
        </authorList>
    </citation>
    <scope>NUCLEOTIDE SEQUENCE [LARGE SCALE GENOMIC DNA]</scope>
</reference>
<name>A0AAV3NL23_LITER</name>
<dbReference type="Proteomes" id="UP001454036">
    <property type="component" value="Unassembled WGS sequence"/>
</dbReference>